<name>A0A0D3E306_BRAOL</name>
<sequence length="351" mass="40199">MFIGKKCNFFSYYNSLAQFIWIKKCIELASFSVPINGELAGYFNSKRGLRQGCSFLPYLYVICMQVLTKLLDKAALENRIDYHPYCKELSITHLCFADDVLVFSDGKKSSIEGMLTVFKKFAMMSGLSISLEKSTMFLAGVKEDATVEILDQFPFEAGSLPVRYLGLPLLSKKMSITDYAPLISQIRNKISSWTARHLSFAGRLQLIGYVMYSVTNFWMSAFRLPKQCIREINSLCSAFLWSGPVMSTQKTKIAWSDVCKPKEEGGLGLRDLEEVNKVSCLKLIWRILSARSSLWVQWIHKYLIRKSSFWNVKETSSLGSWMWKKVLKLRPLALQLTKMEVNSGAWTSFWL</sequence>
<dbReference type="InterPro" id="IPR043502">
    <property type="entry name" value="DNA/RNA_pol_sf"/>
</dbReference>
<dbReference type="PANTHER" id="PTHR33116:SF78">
    <property type="entry name" value="OS12G0587133 PROTEIN"/>
    <property type="match status" value="1"/>
</dbReference>
<dbReference type="InterPro" id="IPR000477">
    <property type="entry name" value="RT_dom"/>
</dbReference>
<reference evidence="2 3" key="1">
    <citation type="journal article" date="2014" name="Genome Biol.">
        <title>Transcriptome and methylome profiling reveals relics of genome dominance in the mesopolyploid Brassica oleracea.</title>
        <authorList>
            <person name="Parkin I.A."/>
            <person name="Koh C."/>
            <person name="Tang H."/>
            <person name="Robinson S.J."/>
            <person name="Kagale S."/>
            <person name="Clarke W.E."/>
            <person name="Town C.D."/>
            <person name="Nixon J."/>
            <person name="Krishnakumar V."/>
            <person name="Bidwell S.L."/>
            <person name="Denoeud F."/>
            <person name="Belcram H."/>
            <person name="Links M.G."/>
            <person name="Just J."/>
            <person name="Clarke C."/>
            <person name="Bender T."/>
            <person name="Huebert T."/>
            <person name="Mason A.S."/>
            <person name="Pires J.C."/>
            <person name="Barker G."/>
            <person name="Moore J."/>
            <person name="Walley P.G."/>
            <person name="Manoli S."/>
            <person name="Batley J."/>
            <person name="Edwards D."/>
            <person name="Nelson M.N."/>
            <person name="Wang X."/>
            <person name="Paterson A.H."/>
            <person name="King G."/>
            <person name="Bancroft I."/>
            <person name="Chalhoub B."/>
            <person name="Sharpe A.G."/>
        </authorList>
    </citation>
    <scope>NUCLEOTIDE SEQUENCE</scope>
    <source>
        <strain evidence="2 3">cv. TO1000</strain>
    </source>
</reference>
<organism evidence="2 3">
    <name type="scientific">Brassica oleracea var. oleracea</name>
    <dbReference type="NCBI Taxonomy" id="109376"/>
    <lineage>
        <taxon>Eukaryota</taxon>
        <taxon>Viridiplantae</taxon>
        <taxon>Streptophyta</taxon>
        <taxon>Embryophyta</taxon>
        <taxon>Tracheophyta</taxon>
        <taxon>Spermatophyta</taxon>
        <taxon>Magnoliopsida</taxon>
        <taxon>eudicotyledons</taxon>
        <taxon>Gunneridae</taxon>
        <taxon>Pentapetalae</taxon>
        <taxon>rosids</taxon>
        <taxon>malvids</taxon>
        <taxon>Brassicales</taxon>
        <taxon>Brassicaceae</taxon>
        <taxon>Brassiceae</taxon>
        <taxon>Brassica</taxon>
    </lineage>
</organism>
<proteinExistence type="predicted"/>
<dbReference type="PROSITE" id="PS50878">
    <property type="entry name" value="RT_POL"/>
    <property type="match status" value="1"/>
</dbReference>
<reference evidence="2" key="2">
    <citation type="submission" date="2015-03" db="UniProtKB">
        <authorList>
            <consortium name="EnsemblPlants"/>
        </authorList>
    </citation>
    <scope>IDENTIFICATION</scope>
</reference>
<evidence type="ECO:0000313" key="3">
    <source>
        <dbReference type="Proteomes" id="UP000032141"/>
    </source>
</evidence>
<keyword evidence="3" id="KW-1185">Reference proteome</keyword>
<protein>
    <recommendedName>
        <fullName evidence="1">Reverse transcriptase domain-containing protein</fullName>
    </recommendedName>
</protein>
<dbReference type="Pfam" id="PF00078">
    <property type="entry name" value="RVT_1"/>
    <property type="match status" value="1"/>
</dbReference>
<accession>A0A0D3E306</accession>
<evidence type="ECO:0000313" key="2">
    <source>
        <dbReference type="EnsemblPlants" id="Bo9g024040.1"/>
    </source>
</evidence>
<dbReference type="SUPFAM" id="SSF56672">
    <property type="entry name" value="DNA/RNA polymerases"/>
    <property type="match status" value="1"/>
</dbReference>
<dbReference type="AlphaFoldDB" id="A0A0D3E306"/>
<dbReference type="EnsemblPlants" id="Bo9g024040.1">
    <property type="protein sequence ID" value="Bo9g024040.1"/>
    <property type="gene ID" value="Bo9g024040"/>
</dbReference>
<dbReference type="Gramene" id="Bo9g024040.1">
    <property type="protein sequence ID" value="Bo9g024040.1"/>
    <property type="gene ID" value="Bo9g024040"/>
</dbReference>
<dbReference type="HOGENOM" id="CLU_840348_0_0_1"/>
<dbReference type="STRING" id="109376.A0A0D3E306"/>
<dbReference type="eggNOG" id="KOG1075">
    <property type="taxonomic scope" value="Eukaryota"/>
</dbReference>
<dbReference type="PANTHER" id="PTHR33116">
    <property type="entry name" value="REVERSE TRANSCRIPTASE ZINC-BINDING DOMAIN-CONTAINING PROTEIN-RELATED-RELATED"/>
    <property type="match status" value="1"/>
</dbReference>
<dbReference type="Proteomes" id="UP000032141">
    <property type="component" value="Chromosome C9"/>
</dbReference>
<dbReference type="OMA" id="HINICPN"/>
<evidence type="ECO:0000259" key="1">
    <source>
        <dbReference type="PROSITE" id="PS50878"/>
    </source>
</evidence>
<feature type="domain" description="Reverse transcriptase" evidence="1">
    <location>
        <begin position="1"/>
        <end position="169"/>
    </location>
</feature>